<dbReference type="Pfam" id="PF00335">
    <property type="entry name" value="Tetraspanin"/>
    <property type="match status" value="1"/>
</dbReference>
<evidence type="ECO:0000256" key="4">
    <source>
        <dbReference type="ARBA" id="ARBA00022989"/>
    </source>
</evidence>
<feature type="transmembrane region" description="Helical" evidence="9">
    <location>
        <begin position="95"/>
        <end position="120"/>
    </location>
</feature>
<dbReference type="CTD" id="10103"/>
<dbReference type="InterPro" id="IPR000301">
    <property type="entry name" value="Tetraspanin_animals"/>
</dbReference>
<dbReference type="InParanoid" id="A0A2I4D3X0"/>
<dbReference type="Gene3D" id="1.10.1450.10">
    <property type="entry name" value="Tetraspanin"/>
    <property type="match status" value="1"/>
</dbReference>
<dbReference type="Proteomes" id="UP000192220">
    <property type="component" value="Unplaced"/>
</dbReference>
<evidence type="ECO:0000256" key="9">
    <source>
        <dbReference type="RuleBase" id="RU361218"/>
    </source>
</evidence>
<evidence type="ECO:0000256" key="7">
    <source>
        <dbReference type="ARBA" id="ARBA00046464"/>
    </source>
</evidence>
<comment type="subcellular location">
    <subcellularLocation>
        <location evidence="1">Endomembrane system</location>
        <topology evidence="1">Multi-pass membrane protein</topology>
    </subcellularLocation>
    <subcellularLocation>
        <location evidence="9">Membrane</location>
        <topology evidence="9">Multi-pass membrane protein</topology>
    </subcellularLocation>
</comment>
<dbReference type="InterPro" id="IPR008952">
    <property type="entry name" value="Tetraspanin_EC2_sf"/>
</dbReference>
<gene>
    <name evidence="11" type="primary">tspan1</name>
</gene>
<dbReference type="AlphaFoldDB" id="A0A2I4D3X0"/>
<dbReference type="PANTHER" id="PTHR19282">
    <property type="entry name" value="TETRASPANIN"/>
    <property type="match status" value="1"/>
</dbReference>
<keyword evidence="3 9" id="KW-0812">Transmembrane</keyword>
<dbReference type="GO" id="GO:0005886">
    <property type="term" value="C:plasma membrane"/>
    <property type="evidence" value="ECO:0007669"/>
    <property type="project" value="TreeGrafter"/>
</dbReference>
<dbReference type="KEGG" id="alim:106534755"/>
<dbReference type="SUPFAM" id="SSF48652">
    <property type="entry name" value="Tetraspanin"/>
    <property type="match status" value="1"/>
</dbReference>
<reference evidence="11" key="1">
    <citation type="submission" date="2025-08" db="UniProtKB">
        <authorList>
            <consortium name="RefSeq"/>
        </authorList>
    </citation>
    <scope>IDENTIFICATION</scope>
    <source>
        <strain evidence="11">Quisiro</strain>
        <tissue evidence="11">Liver</tissue>
    </source>
</reference>
<evidence type="ECO:0000256" key="2">
    <source>
        <dbReference type="ARBA" id="ARBA00006840"/>
    </source>
</evidence>
<dbReference type="PANTHER" id="PTHR19282:SF216">
    <property type="entry name" value="TETRASPANIN-1"/>
    <property type="match status" value="1"/>
</dbReference>
<keyword evidence="5 9" id="KW-0472">Membrane</keyword>
<dbReference type="PIRSF" id="PIRSF002419">
    <property type="entry name" value="Tetraspanin"/>
    <property type="match status" value="1"/>
</dbReference>
<comment type="similarity">
    <text evidence="2 9">Belongs to the tetraspanin (TM4SF) family.</text>
</comment>
<dbReference type="OrthoDB" id="6134317at2759"/>
<keyword evidence="6" id="KW-0325">Glycoprotein</keyword>
<sequence length="273" mass="29463">MVSGLVLQTDMSCFPFLRLMMVLFNLLVSLGGLVLLAGGIWVSVDGSSFLHILGPFCRQVQLFVNTGFFCVSVGTVLVLLGLLGSCGARKESKCLLVAFFSIILIIVMAEVAAGLVALIYSSLADRILEAWATQALQNSYGLDPKVTKIWNSTMTEFSCCGFSGHADFTGSEFQDQNQDQLPPSCCWTNTAPCRPEEAELLPVQGCSRPVLKLLREQSHVVGGVAAGVAALEVNTSCLKESADRRLEPVLLFPQVAGLSVCTYLYTHLDRKSS</sequence>
<evidence type="ECO:0000313" key="11">
    <source>
        <dbReference type="RefSeq" id="XP_013886947.1"/>
    </source>
</evidence>
<dbReference type="PRINTS" id="PR00259">
    <property type="entry name" value="TMFOUR"/>
</dbReference>
<comment type="caution">
    <text evidence="9">Lacks conserved residue(s) required for the propagation of feature annotation.</text>
</comment>
<name>A0A2I4D3X0_AUSLI</name>
<keyword evidence="4 9" id="KW-1133">Transmembrane helix</keyword>
<feature type="transmembrane region" description="Helical" evidence="9">
    <location>
        <begin position="62"/>
        <end position="83"/>
    </location>
</feature>
<dbReference type="InterPro" id="IPR018499">
    <property type="entry name" value="Tetraspanin/Peripherin"/>
</dbReference>
<keyword evidence="10" id="KW-1185">Reference proteome</keyword>
<protein>
    <recommendedName>
        <fullName evidence="9">Tetraspanin</fullName>
    </recommendedName>
</protein>
<dbReference type="GeneID" id="106534755"/>
<evidence type="ECO:0000256" key="1">
    <source>
        <dbReference type="ARBA" id="ARBA00004127"/>
    </source>
</evidence>
<proteinExistence type="inferred from homology"/>
<evidence type="ECO:0000256" key="8">
    <source>
        <dbReference type="ARBA" id="ARBA00054958"/>
    </source>
</evidence>
<organism evidence="10 11">
    <name type="scientific">Austrofundulus limnaeus</name>
    <name type="common">Annual killifish</name>
    <dbReference type="NCBI Taxonomy" id="52670"/>
    <lineage>
        <taxon>Eukaryota</taxon>
        <taxon>Metazoa</taxon>
        <taxon>Chordata</taxon>
        <taxon>Craniata</taxon>
        <taxon>Vertebrata</taxon>
        <taxon>Euteleostomi</taxon>
        <taxon>Actinopterygii</taxon>
        <taxon>Neopterygii</taxon>
        <taxon>Teleostei</taxon>
        <taxon>Neoteleostei</taxon>
        <taxon>Acanthomorphata</taxon>
        <taxon>Ovalentaria</taxon>
        <taxon>Atherinomorphae</taxon>
        <taxon>Cyprinodontiformes</taxon>
        <taxon>Rivulidae</taxon>
        <taxon>Austrofundulus</taxon>
    </lineage>
</organism>
<evidence type="ECO:0000256" key="5">
    <source>
        <dbReference type="ARBA" id="ARBA00023136"/>
    </source>
</evidence>
<dbReference type="GO" id="GO:0012505">
    <property type="term" value="C:endomembrane system"/>
    <property type="evidence" value="ECO:0007669"/>
    <property type="project" value="UniProtKB-SubCell"/>
</dbReference>
<evidence type="ECO:0000313" key="10">
    <source>
        <dbReference type="Proteomes" id="UP000192220"/>
    </source>
</evidence>
<evidence type="ECO:0000256" key="3">
    <source>
        <dbReference type="ARBA" id="ARBA00022692"/>
    </source>
</evidence>
<comment type="subunit">
    <text evidence="7">Interacts with SLC19A2. Interacts with NTRK1/TRKA.</text>
</comment>
<feature type="transmembrane region" description="Helical" evidence="9">
    <location>
        <begin position="21"/>
        <end position="42"/>
    </location>
</feature>
<comment type="function">
    <text evidence="8">Structural component of specialized membrane microdomains known as tetraspanin-enriched microdomains (TERMs), which act as platforms for receptor clustering and signaling. Participates thereby in diverse biological functions such as cell signal transduction, adhesion, migration and protein trafficking. Regulates neuronal differentiation in response to NGF by facilitating NGF-mediated activation of NTRK1/TRKA receptor tyrosine kinase and subsequent downstream signaling pathways. Plays a role in the inhibition of TNFalpha-induced apoptosis. Mechanistically, inhibits the NF-kappa-B signaling pathway by blocking phosphorylation of CHUK. Also promotes the stability of the thiamine transporter 1/SLC19A2 in intestinal epithelial cells leading to an increase of thiamine uptake process.</text>
</comment>
<dbReference type="RefSeq" id="XP_013886947.1">
    <property type="nucleotide sequence ID" value="XM_014031493.1"/>
</dbReference>
<accession>A0A2I4D3X0</accession>
<evidence type="ECO:0000256" key="6">
    <source>
        <dbReference type="ARBA" id="ARBA00023180"/>
    </source>
</evidence>